<name>A0A8K0XPG9_9AGAR</name>
<comment type="caution">
    <text evidence="1">The sequence shown here is derived from an EMBL/GenBank/DDBJ whole genome shotgun (WGS) entry which is preliminary data.</text>
</comment>
<evidence type="ECO:0000313" key="2">
    <source>
        <dbReference type="Proteomes" id="UP000813824"/>
    </source>
</evidence>
<dbReference type="EMBL" id="JAEVFJ010000016">
    <property type="protein sequence ID" value="KAH8100270.1"/>
    <property type="molecule type" value="Genomic_DNA"/>
</dbReference>
<evidence type="ECO:0000313" key="1">
    <source>
        <dbReference type="EMBL" id="KAH8100270.1"/>
    </source>
</evidence>
<sequence>MTLTPPFLPPELKASIAADCFDHDKAILGSLSQVSREWRFPAQAFLLRKICIPIIKIQTLQEALLLPCSSLSVYITEIGVYGDRDFSENNQVSTSQLVALATILPNLRCLALYGEVRIIVDKDVYKSRSPLTLALTGILTDIQSLTVLLSHFSGGSQLMLDGVMLSNPASNMADIPSPPLEPEDFLALKRVYFGMLLKHMSCTVSLSCLYDQLLGLFPHTLSSFGMAIDLSYERGVVRMNDFLRTKARHLKDLQLDFATPITIFGEDLWDFIDDGMDTMDHGFGRIPTSWRAVSLSESCPALQVLTIAITVKKEFQHACSSAILYWRFALQMVASSPRTIKSIRIGLYVDKVSGADPEFEDMSYKDCTMNGVDWRKWDEVLGGFEHLEELVFFRMEHRRRDQRHYEPMISHNPVPEGFIQEMRAIVGEGSSISLWQLVRFA</sequence>
<organism evidence="1 2">
    <name type="scientific">Cristinia sonorae</name>
    <dbReference type="NCBI Taxonomy" id="1940300"/>
    <lineage>
        <taxon>Eukaryota</taxon>
        <taxon>Fungi</taxon>
        <taxon>Dikarya</taxon>
        <taxon>Basidiomycota</taxon>
        <taxon>Agaricomycotina</taxon>
        <taxon>Agaricomycetes</taxon>
        <taxon>Agaricomycetidae</taxon>
        <taxon>Agaricales</taxon>
        <taxon>Pleurotineae</taxon>
        <taxon>Stephanosporaceae</taxon>
        <taxon>Cristinia</taxon>
    </lineage>
</organism>
<protein>
    <submittedName>
        <fullName evidence="1">Uncharacterized protein</fullName>
    </submittedName>
</protein>
<dbReference type="AlphaFoldDB" id="A0A8K0XPG9"/>
<dbReference type="Proteomes" id="UP000813824">
    <property type="component" value="Unassembled WGS sequence"/>
</dbReference>
<proteinExistence type="predicted"/>
<gene>
    <name evidence="1" type="ORF">BXZ70DRAFT_938775</name>
</gene>
<reference evidence="1" key="1">
    <citation type="journal article" date="2021" name="New Phytol.">
        <title>Evolutionary innovations through gain and loss of genes in the ectomycorrhizal Boletales.</title>
        <authorList>
            <person name="Wu G."/>
            <person name="Miyauchi S."/>
            <person name="Morin E."/>
            <person name="Kuo A."/>
            <person name="Drula E."/>
            <person name="Varga T."/>
            <person name="Kohler A."/>
            <person name="Feng B."/>
            <person name="Cao Y."/>
            <person name="Lipzen A."/>
            <person name="Daum C."/>
            <person name="Hundley H."/>
            <person name="Pangilinan J."/>
            <person name="Johnson J."/>
            <person name="Barry K."/>
            <person name="LaButti K."/>
            <person name="Ng V."/>
            <person name="Ahrendt S."/>
            <person name="Min B."/>
            <person name="Choi I.G."/>
            <person name="Park H."/>
            <person name="Plett J.M."/>
            <person name="Magnuson J."/>
            <person name="Spatafora J.W."/>
            <person name="Nagy L.G."/>
            <person name="Henrissat B."/>
            <person name="Grigoriev I.V."/>
            <person name="Yang Z.L."/>
            <person name="Xu J."/>
            <person name="Martin F.M."/>
        </authorList>
    </citation>
    <scope>NUCLEOTIDE SEQUENCE</scope>
    <source>
        <strain evidence="1">KKN 215</strain>
    </source>
</reference>
<keyword evidence="2" id="KW-1185">Reference proteome</keyword>
<accession>A0A8K0XPG9</accession>